<protein>
    <submittedName>
        <fullName evidence="1">ABC-type uncharacterized transport system, periplasmic component</fullName>
    </submittedName>
</protein>
<accession>A0A0R2FAS8</accession>
<dbReference type="Gene3D" id="3.40.50.2300">
    <property type="match status" value="2"/>
</dbReference>
<dbReference type="InterPro" id="IPR028082">
    <property type="entry name" value="Peripla_BP_I"/>
</dbReference>
<dbReference type="PANTHER" id="PTHR35271">
    <property type="entry name" value="ABC TRANSPORTER, SUBSTRATE-BINDING LIPOPROTEIN-RELATED"/>
    <property type="match status" value="1"/>
</dbReference>
<dbReference type="PANTHER" id="PTHR35271:SF1">
    <property type="entry name" value="ABC TRANSPORTER, SUBSTRATE-BINDING LIPOPROTEIN"/>
    <property type="match status" value="1"/>
</dbReference>
<evidence type="ECO:0000313" key="1">
    <source>
        <dbReference type="EMBL" id="KRN25198.1"/>
    </source>
</evidence>
<dbReference type="EMBL" id="AYZM01000076">
    <property type="protein sequence ID" value="KRN25198.1"/>
    <property type="molecule type" value="Genomic_DNA"/>
</dbReference>
<sequence>MIMKRLYALIAVILVFLGFAFVQEGGDNKTARVGKPTVGILQLMSHPALDAIHHGILHGLKEKGYTPGKDVKIDFQNAQNDQSNLMTMSNRFVNENADAVIGIATPSAQALANATSKIPIVLGAVTDPKGAGLVKNNKRPGHNITGVSDQAPLKEQLGLIKKVMPNMKTLGIFYTSSDDSAVAQYKQFKSLCAQENITLKAYSISNTNDVDQVSQQMVSGVDAVYVPTDNTVASAMQTLVKNANAAKVPVFPAVDTMVKSGGLATYSINQYKLGVITGEMTADILDGKKPATTPIHYIKHGDLILNQQEAKKLGITFPASLVKEAQQKGEIIK</sequence>
<dbReference type="Pfam" id="PF04392">
    <property type="entry name" value="ABC_sub_bind"/>
    <property type="match status" value="1"/>
</dbReference>
<dbReference type="SUPFAM" id="SSF53822">
    <property type="entry name" value="Periplasmic binding protein-like I"/>
    <property type="match status" value="1"/>
</dbReference>
<dbReference type="InterPro" id="IPR047776">
    <property type="entry name" value="ABC_SBP_TrpX-like"/>
</dbReference>
<dbReference type="STRING" id="1423804.FD14_GL000387"/>
<gene>
    <name evidence="1" type="ORF">FD14_GL000387</name>
</gene>
<dbReference type="PATRIC" id="fig|1423804.4.peg.420"/>
<dbReference type="Proteomes" id="UP000051442">
    <property type="component" value="Unassembled WGS sequence"/>
</dbReference>
<dbReference type="CDD" id="cd06325">
    <property type="entry name" value="PBP1_ABC_unchar_transporter"/>
    <property type="match status" value="1"/>
</dbReference>
<reference evidence="1 2" key="1">
    <citation type="journal article" date="2015" name="Genome Announc.">
        <title>Expanding the biotechnology potential of lactobacilli through comparative genomics of 213 strains and associated genera.</title>
        <authorList>
            <person name="Sun Z."/>
            <person name="Harris H.M."/>
            <person name="McCann A."/>
            <person name="Guo C."/>
            <person name="Argimon S."/>
            <person name="Zhang W."/>
            <person name="Yang X."/>
            <person name="Jeffery I.B."/>
            <person name="Cooney J.C."/>
            <person name="Kagawa T.F."/>
            <person name="Liu W."/>
            <person name="Song Y."/>
            <person name="Salvetti E."/>
            <person name="Wrobel A."/>
            <person name="Rasinkangas P."/>
            <person name="Parkhill J."/>
            <person name="Rea M.C."/>
            <person name="O'Sullivan O."/>
            <person name="Ritari J."/>
            <person name="Douillard F.P."/>
            <person name="Paul Ross R."/>
            <person name="Yang R."/>
            <person name="Briner A.E."/>
            <person name="Felis G.E."/>
            <person name="de Vos W.M."/>
            <person name="Barrangou R."/>
            <person name="Klaenhammer T.R."/>
            <person name="Caufield P.W."/>
            <person name="Cui Y."/>
            <person name="Zhang H."/>
            <person name="O'Toole P.W."/>
        </authorList>
    </citation>
    <scope>NUCLEOTIDE SEQUENCE [LARGE SCALE GENOMIC DNA]</scope>
    <source>
        <strain evidence="1 2">DSM 23365</strain>
    </source>
</reference>
<name>A0A0R2FAS8_9LACO</name>
<dbReference type="AlphaFoldDB" id="A0A0R2FAS8"/>
<dbReference type="NCBIfam" id="NF041285">
    <property type="entry name" value="ABC_SBP_TrpX"/>
    <property type="match status" value="1"/>
</dbReference>
<comment type="caution">
    <text evidence="1">The sequence shown here is derived from an EMBL/GenBank/DDBJ whole genome shotgun (WGS) entry which is preliminary data.</text>
</comment>
<organism evidence="1 2">
    <name type="scientific">Secundilactobacillus similis DSM 23365 = JCM 2765</name>
    <dbReference type="NCBI Taxonomy" id="1423804"/>
    <lineage>
        <taxon>Bacteria</taxon>
        <taxon>Bacillati</taxon>
        <taxon>Bacillota</taxon>
        <taxon>Bacilli</taxon>
        <taxon>Lactobacillales</taxon>
        <taxon>Lactobacillaceae</taxon>
        <taxon>Secundilactobacillus</taxon>
    </lineage>
</organism>
<keyword evidence="2" id="KW-1185">Reference proteome</keyword>
<proteinExistence type="predicted"/>
<evidence type="ECO:0000313" key="2">
    <source>
        <dbReference type="Proteomes" id="UP000051442"/>
    </source>
</evidence>
<dbReference type="InterPro" id="IPR007487">
    <property type="entry name" value="ABC_transpt-TYRBP-like"/>
</dbReference>